<dbReference type="EMBL" id="BLLG01000003">
    <property type="protein sequence ID" value="GFH34959.1"/>
    <property type="molecule type" value="Genomic_DNA"/>
</dbReference>
<evidence type="ECO:0000313" key="3">
    <source>
        <dbReference type="Proteomes" id="UP000484988"/>
    </source>
</evidence>
<comment type="caution">
    <text evidence="2">The sequence shown here is derived from an EMBL/GenBank/DDBJ whole genome shotgun (WGS) entry which is preliminary data.</text>
</comment>
<accession>A0A6A0APN4</accession>
<proteinExistence type="predicted"/>
<keyword evidence="3" id="KW-1185">Reference proteome</keyword>
<feature type="region of interest" description="Disordered" evidence="1">
    <location>
        <begin position="1"/>
        <end position="40"/>
    </location>
</feature>
<dbReference type="RefSeq" id="WP_173262777.1">
    <property type="nucleotide sequence ID" value="NZ_BLLG01000003.1"/>
</dbReference>
<evidence type="ECO:0000256" key="1">
    <source>
        <dbReference type="SAM" id="MobiDB-lite"/>
    </source>
</evidence>
<protein>
    <submittedName>
        <fullName evidence="2">Uncharacterized protein</fullName>
    </submittedName>
</protein>
<dbReference type="AlphaFoldDB" id="A0A6A0APN4"/>
<sequence>MTGTPTPGDVQQVRGRQQQEAAAKKALKAQRREENERNRAAKLARRARLALPPEARLGAVVRGGLRRDGLSRGEPRLSCGVLGLGYPVYDVGAVIPVRSPAGFPGV</sequence>
<evidence type="ECO:0000313" key="2">
    <source>
        <dbReference type="EMBL" id="GFH34959.1"/>
    </source>
</evidence>
<reference evidence="2 3" key="1">
    <citation type="submission" date="2020-02" db="EMBL/GenBank/DDBJ databases">
        <title>Whole Genome Shotgun Sequence of Streptomyces sp. strain CWH03.</title>
        <authorList>
            <person name="Dohra H."/>
            <person name="Kodani S."/>
            <person name="Yamamura H."/>
        </authorList>
    </citation>
    <scope>NUCLEOTIDE SEQUENCE [LARGE SCALE GENOMIC DNA]</scope>
    <source>
        <strain evidence="2 3">CWH03</strain>
    </source>
</reference>
<gene>
    <name evidence="2" type="ORF">SCWH03_11730</name>
</gene>
<name>A0A6A0APN4_9ACTN</name>
<organism evidence="2 3">
    <name type="scientific">Streptomyces pacificus</name>
    <dbReference type="NCBI Taxonomy" id="2705029"/>
    <lineage>
        <taxon>Bacteria</taxon>
        <taxon>Bacillati</taxon>
        <taxon>Actinomycetota</taxon>
        <taxon>Actinomycetes</taxon>
        <taxon>Kitasatosporales</taxon>
        <taxon>Streptomycetaceae</taxon>
        <taxon>Streptomyces</taxon>
    </lineage>
</organism>
<dbReference type="Proteomes" id="UP000484988">
    <property type="component" value="Unassembled WGS sequence"/>
</dbReference>
<feature type="compositionally biased region" description="Low complexity" evidence="1">
    <location>
        <begin position="8"/>
        <end position="21"/>
    </location>
</feature>
<feature type="compositionally biased region" description="Basic and acidic residues" evidence="1">
    <location>
        <begin position="30"/>
        <end position="39"/>
    </location>
</feature>